<dbReference type="AlphaFoldDB" id="A0A381QH19"/>
<keyword evidence="1" id="KW-0472">Membrane</keyword>
<protein>
    <submittedName>
        <fullName evidence="2">Uncharacterized protein</fullName>
    </submittedName>
</protein>
<proteinExistence type="predicted"/>
<evidence type="ECO:0000313" key="2">
    <source>
        <dbReference type="EMBL" id="SUZ78184.1"/>
    </source>
</evidence>
<keyword evidence="1" id="KW-1133">Transmembrane helix</keyword>
<dbReference type="EMBL" id="UINC01001343">
    <property type="protein sequence ID" value="SUZ78184.1"/>
    <property type="molecule type" value="Genomic_DNA"/>
</dbReference>
<feature type="transmembrane region" description="Helical" evidence="1">
    <location>
        <begin position="83"/>
        <end position="103"/>
    </location>
</feature>
<name>A0A381QH19_9ZZZZ</name>
<reference evidence="2" key="1">
    <citation type="submission" date="2018-05" db="EMBL/GenBank/DDBJ databases">
        <authorList>
            <person name="Lanie J.A."/>
            <person name="Ng W.-L."/>
            <person name="Kazmierczak K.M."/>
            <person name="Andrzejewski T.M."/>
            <person name="Davidsen T.M."/>
            <person name="Wayne K.J."/>
            <person name="Tettelin H."/>
            <person name="Glass J.I."/>
            <person name="Rusch D."/>
            <person name="Podicherti R."/>
            <person name="Tsui H.-C.T."/>
            <person name="Winkler M.E."/>
        </authorList>
    </citation>
    <scope>NUCLEOTIDE SEQUENCE</scope>
</reference>
<sequence>MNKQLILFYCINIIGGLSVLGSYAHGLISNPLTRMNLWGNVPLLIRPYYTIFMFLAAGGYFFFTSYILFCINIDTVRLFGKYGFWFINILYAGIILPSAIWIYLTFAMMNNPSPFLWLVVRLILFTVGFSSVILLSSFFMSNFEKTNWLYIASIIGLTFFCIQTMLLDAIIWPYYFPK</sequence>
<feature type="transmembrane region" description="Helical" evidence="1">
    <location>
        <begin position="7"/>
        <end position="28"/>
    </location>
</feature>
<accession>A0A381QH19</accession>
<feature type="transmembrane region" description="Helical" evidence="1">
    <location>
        <begin position="48"/>
        <end position="71"/>
    </location>
</feature>
<feature type="transmembrane region" description="Helical" evidence="1">
    <location>
        <begin position="115"/>
        <end position="136"/>
    </location>
</feature>
<gene>
    <name evidence="2" type="ORF">METZ01_LOCUS31038</name>
</gene>
<organism evidence="2">
    <name type="scientific">marine metagenome</name>
    <dbReference type="NCBI Taxonomy" id="408172"/>
    <lineage>
        <taxon>unclassified sequences</taxon>
        <taxon>metagenomes</taxon>
        <taxon>ecological metagenomes</taxon>
    </lineage>
</organism>
<keyword evidence="1" id="KW-0812">Transmembrane</keyword>
<feature type="transmembrane region" description="Helical" evidence="1">
    <location>
        <begin position="148"/>
        <end position="175"/>
    </location>
</feature>
<evidence type="ECO:0000256" key="1">
    <source>
        <dbReference type="SAM" id="Phobius"/>
    </source>
</evidence>